<feature type="signal peptide" evidence="1">
    <location>
        <begin position="1"/>
        <end position="25"/>
    </location>
</feature>
<dbReference type="PROSITE" id="PS51257">
    <property type="entry name" value="PROKAR_LIPOPROTEIN"/>
    <property type="match status" value="1"/>
</dbReference>
<sequence length="153" mass="17522">MLILKRISLLVCTALILFACQNKQAIQEAVTEEKTTENTSFKMYTMSPMAQLMEEMYANALVVKTKLEAGEAEFGEFPESHLKIMEAKMTDPTDRDMFFETQAKEFLAYEKAFYESKKGNKIEEYNAIINSCLTCHQKKCGGPIPRIKKLKIQ</sequence>
<reference evidence="3" key="1">
    <citation type="submission" date="2016-10" db="EMBL/GenBank/DDBJ databases">
        <authorList>
            <person name="Varghese N."/>
            <person name="Submissions S."/>
        </authorList>
    </citation>
    <scope>NUCLEOTIDE SEQUENCE [LARGE SCALE GENOMIC DNA]</scope>
    <source>
        <strain evidence="3">DSM 23313</strain>
    </source>
</reference>
<organism evidence="2 3">
    <name type="scientific">Myroides phaeus</name>
    <dbReference type="NCBI Taxonomy" id="702745"/>
    <lineage>
        <taxon>Bacteria</taxon>
        <taxon>Pseudomonadati</taxon>
        <taxon>Bacteroidota</taxon>
        <taxon>Flavobacteriia</taxon>
        <taxon>Flavobacteriales</taxon>
        <taxon>Flavobacteriaceae</taxon>
        <taxon>Myroides</taxon>
    </lineage>
</organism>
<keyword evidence="3" id="KW-1185">Reference proteome</keyword>
<evidence type="ECO:0000313" key="2">
    <source>
        <dbReference type="EMBL" id="SDH53910.1"/>
    </source>
</evidence>
<evidence type="ECO:0008006" key="4">
    <source>
        <dbReference type="Google" id="ProtNLM"/>
    </source>
</evidence>
<evidence type="ECO:0000313" key="3">
    <source>
        <dbReference type="Proteomes" id="UP000243588"/>
    </source>
</evidence>
<dbReference type="Proteomes" id="UP000243588">
    <property type="component" value="Unassembled WGS sequence"/>
</dbReference>
<gene>
    <name evidence="2" type="ORF">SAMN05421818_10647</name>
</gene>
<dbReference type="EMBL" id="FNDQ01000006">
    <property type="protein sequence ID" value="SDH53910.1"/>
    <property type="molecule type" value="Genomic_DNA"/>
</dbReference>
<accession>A0A1G8D9F2</accession>
<name>A0A1G8D9F2_9FLAO</name>
<dbReference type="STRING" id="702745.SAMN05421818_10647"/>
<dbReference type="AlphaFoldDB" id="A0A1G8D9F2"/>
<dbReference type="RefSeq" id="WP_090406899.1">
    <property type="nucleotide sequence ID" value="NZ_FNDQ01000006.1"/>
</dbReference>
<evidence type="ECO:0000256" key="1">
    <source>
        <dbReference type="SAM" id="SignalP"/>
    </source>
</evidence>
<protein>
    <recommendedName>
        <fullName evidence="4">Cytochrome C</fullName>
    </recommendedName>
</protein>
<proteinExistence type="predicted"/>
<feature type="chain" id="PRO_5017283282" description="Cytochrome C" evidence="1">
    <location>
        <begin position="26"/>
        <end position="153"/>
    </location>
</feature>
<keyword evidence="1" id="KW-0732">Signal</keyword>